<evidence type="ECO:0000313" key="3">
    <source>
        <dbReference type="Proteomes" id="UP001500707"/>
    </source>
</evidence>
<feature type="compositionally biased region" description="Basic and acidic residues" evidence="1">
    <location>
        <begin position="61"/>
        <end position="73"/>
    </location>
</feature>
<feature type="region of interest" description="Disordered" evidence="1">
    <location>
        <begin position="42"/>
        <end position="84"/>
    </location>
</feature>
<evidence type="ECO:0000256" key="1">
    <source>
        <dbReference type="SAM" id="MobiDB-lite"/>
    </source>
</evidence>
<organism evidence="2 3">
    <name type="scientific">Streptomyces osmaniensis</name>
    <dbReference type="NCBI Taxonomy" id="593134"/>
    <lineage>
        <taxon>Bacteria</taxon>
        <taxon>Bacillati</taxon>
        <taxon>Actinomycetota</taxon>
        <taxon>Actinomycetes</taxon>
        <taxon>Kitasatosporales</taxon>
        <taxon>Streptomycetaceae</taxon>
        <taxon>Streptomyces</taxon>
    </lineage>
</organism>
<gene>
    <name evidence="2" type="ORF">GCM10022295_90300</name>
</gene>
<accession>A0ABP6Z1D1</accession>
<proteinExistence type="predicted"/>
<sequence length="84" mass="9390">MRLLVAQPRLPVLAQRVVVGERLMFHGLDVRVPEPLERDGAQLQFEGDDGPVVPLNDEDEPVRRADAQEERFSDSWPAAATASR</sequence>
<dbReference type="Proteomes" id="UP001500707">
    <property type="component" value="Unassembled WGS sequence"/>
</dbReference>
<evidence type="ECO:0000313" key="2">
    <source>
        <dbReference type="EMBL" id="GAA3594974.1"/>
    </source>
</evidence>
<name>A0ABP6Z1D1_9ACTN</name>
<keyword evidence="3" id="KW-1185">Reference proteome</keyword>
<reference evidence="3" key="1">
    <citation type="journal article" date="2019" name="Int. J. Syst. Evol. Microbiol.">
        <title>The Global Catalogue of Microorganisms (GCM) 10K type strain sequencing project: providing services to taxonomists for standard genome sequencing and annotation.</title>
        <authorList>
            <consortium name="The Broad Institute Genomics Platform"/>
            <consortium name="The Broad Institute Genome Sequencing Center for Infectious Disease"/>
            <person name="Wu L."/>
            <person name="Ma J."/>
        </authorList>
    </citation>
    <scope>NUCLEOTIDE SEQUENCE [LARGE SCALE GENOMIC DNA]</scope>
    <source>
        <strain evidence="3">JCM 17656</strain>
    </source>
</reference>
<comment type="caution">
    <text evidence="2">The sequence shown here is derived from an EMBL/GenBank/DDBJ whole genome shotgun (WGS) entry which is preliminary data.</text>
</comment>
<protein>
    <submittedName>
        <fullName evidence="2">Uncharacterized protein</fullName>
    </submittedName>
</protein>
<dbReference type="EMBL" id="BAABCE010000036">
    <property type="protein sequence ID" value="GAA3594974.1"/>
    <property type="molecule type" value="Genomic_DNA"/>
</dbReference>